<name>A0A0D1W8U9_9EURO</name>
<accession>A0A0D1W8U9</accession>
<keyword evidence="1" id="KW-1133">Transmembrane helix</keyword>
<sequence length="79" mass="9008">MSGVPARFWGQPIRYLRWASHEKPAIFWSCVIGGCGPLSFFVIPPLRRYFGDEDPPLIPHSYPVPRGPRKIPEGFDDPE</sequence>
<dbReference type="PANTHER" id="PTHR38488">
    <property type="entry name" value="OXIDOREDUCTASE 9.5 KDA SUBUNIT, PUTATIVE (AFU_ORTHOLOGUE AFUA_5G08980)-RELATED"/>
    <property type="match status" value="1"/>
</dbReference>
<organism evidence="2 3">
    <name type="scientific">Exophiala sideris</name>
    <dbReference type="NCBI Taxonomy" id="1016849"/>
    <lineage>
        <taxon>Eukaryota</taxon>
        <taxon>Fungi</taxon>
        <taxon>Dikarya</taxon>
        <taxon>Ascomycota</taxon>
        <taxon>Pezizomycotina</taxon>
        <taxon>Eurotiomycetes</taxon>
        <taxon>Chaetothyriomycetidae</taxon>
        <taxon>Chaetothyriales</taxon>
        <taxon>Herpotrichiellaceae</taxon>
        <taxon>Exophiala</taxon>
    </lineage>
</organism>
<keyword evidence="1" id="KW-0472">Membrane</keyword>
<dbReference type="EMBL" id="KN846951">
    <property type="protein sequence ID" value="KIV85210.1"/>
    <property type="molecule type" value="Genomic_DNA"/>
</dbReference>
<evidence type="ECO:0008006" key="4">
    <source>
        <dbReference type="Google" id="ProtNLM"/>
    </source>
</evidence>
<feature type="transmembrane region" description="Helical" evidence="1">
    <location>
        <begin position="25"/>
        <end position="43"/>
    </location>
</feature>
<dbReference type="HOGENOM" id="CLU_166990_0_1_1"/>
<dbReference type="PANTHER" id="PTHR38488:SF1">
    <property type="entry name" value="OXIDOREDUCTASE 9.5 KDA SUBUNIT, PUTATIVE (AFU_ORTHOLOGUE AFUA_5G08980)-RELATED"/>
    <property type="match status" value="1"/>
</dbReference>
<evidence type="ECO:0000313" key="2">
    <source>
        <dbReference type="EMBL" id="KIV85210.1"/>
    </source>
</evidence>
<dbReference type="Proteomes" id="UP000053599">
    <property type="component" value="Unassembled WGS sequence"/>
</dbReference>
<evidence type="ECO:0000256" key="1">
    <source>
        <dbReference type="SAM" id="Phobius"/>
    </source>
</evidence>
<dbReference type="STRING" id="1016849.A0A0D1W8U9"/>
<reference evidence="2 3" key="1">
    <citation type="submission" date="2015-01" db="EMBL/GenBank/DDBJ databases">
        <title>The Genome Sequence of Exophiala sideris CBS121828.</title>
        <authorList>
            <consortium name="The Broad Institute Genomics Platform"/>
            <person name="Cuomo C."/>
            <person name="de Hoog S."/>
            <person name="Gorbushina A."/>
            <person name="Stielow B."/>
            <person name="Teixiera M."/>
            <person name="Abouelleil A."/>
            <person name="Chapman S.B."/>
            <person name="Priest M."/>
            <person name="Young S.K."/>
            <person name="Wortman J."/>
            <person name="Nusbaum C."/>
            <person name="Birren B."/>
        </authorList>
    </citation>
    <scope>NUCLEOTIDE SEQUENCE [LARGE SCALE GENOMIC DNA]</scope>
    <source>
        <strain evidence="2 3">CBS 121828</strain>
    </source>
</reference>
<keyword evidence="1" id="KW-0812">Transmembrane</keyword>
<proteinExistence type="predicted"/>
<protein>
    <recommendedName>
        <fullName evidence="4">NADH-ubiquinone oxidoreductase 9.5 kDa subunit</fullName>
    </recommendedName>
</protein>
<gene>
    <name evidence="2" type="ORF">PV11_00934</name>
</gene>
<dbReference type="AlphaFoldDB" id="A0A0D1W8U9"/>
<dbReference type="InterPro" id="IPR039961">
    <property type="entry name" value="Nuo9.5"/>
</dbReference>
<dbReference type="OrthoDB" id="2093409at2759"/>
<dbReference type="CDD" id="cd22903">
    <property type="entry name" value="NI9M"/>
    <property type="match status" value="1"/>
</dbReference>
<evidence type="ECO:0000313" key="3">
    <source>
        <dbReference type="Proteomes" id="UP000053599"/>
    </source>
</evidence>
<dbReference type="PROSITE" id="PS51257">
    <property type="entry name" value="PROKAR_LIPOPROTEIN"/>
    <property type="match status" value="1"/>
</dbReference>